<dbReference type="InterPro" id="IPR049708">
    <property type="entry name" value="PP0621-like"/>
</dbReference>
<dbReference type="RefSeq" id="WP_068831413.1">
    <property type="nucleotide sequence ID" value="NZ_JBHSMX010000011.1"/>
</dbReference>
<protein>
    <submittedName>
        <fullName evidence="2">PP0621 family protein</fullName>
    </submittedName>
</protein>
<sequence>MKYLLVTALILVVFWLWRHNRQVERDEAARPQPRKPSSQAGAATEVVACSVCQVHLPRSEALIGAKGIYCSEAHRRQAGD</sequence>
<feature type="region of interest" description="Disordered" evidence="1">
    <location>
        <begin position="23"/>
        <end position="43"/>
    </location>
</feature>
<evidence type="ECO:0000256" key="1">
    <source>
        <dbReference type="SAM" id="MobiDB-lite"/>
    </source>
</evidence>
<proteinExistence type="predicted"/>
<dbReference type="Proteomes" id="UP001596084">
    <property type="component" value="Unassembled WGS sequence"/>
</dbReference>
<evidence type="ECO:0000313" key="3">
    <source>
        <dbReference type="Proteomes" id="UP001596084"/>
    </source>
</evidence>
<name>A0ABW0Q8H6_9BURK</name>
<accession>A0ABW0Q8H6</accession>
<comment type="caution">
    <text evidence="2">The sequence shown here is derived from an EMBL/GenBank/DDBJ whole genome shotgun (WGS) entry which is preliminary data.</text>
</comment>
<dbReference type="NCBIfam" id="NF041023">
    <property type="entry name" value="PP0621_fam"/>
    <property type="match status" value="1"/>
</dbReference>
<dbReference type="EMBL" id="JBHSMX010000011">
    <property type="protein sequence ID" value="MFC5520447.1"/>
    <property type="molecule type" value="Genomic_DNA"/>
</dbReference>
<keyword evidence="3" id="KW-1185">Reference proteome</keyword>
<gene>
    <name evidence="2" type="ORF">ACFPP7_05910</name>
</gene>
<reference evidence="3" key="1">
    <citation type="journal article" date="2019" name="Int. J. Syst. Evol. Microbiol.">
        <title>The Global Catalogue of Microorganisms (GCM) 10K type strain sequencing project: providing services to taxonomists for standard genome sequencing and annotation.</title>
        <authorList>
            <consortium name="The Broad Institute Genomics Platform"/>
            <consortium name="The Broad Institute Genome Sequencing Center for Infectious Disease"/>
            <person name="Wu L."/>
            <person name="Ma J."/>
        </authorList>
    </citation>
    <scope>NUCLEOTIDE SEQUENCE [LARGE SCALE GENOMIC DNA]</scope>
    <source>
        <strain evidence="3">CGMCC 4.7277</strain>
    </source>
</reference>
<organism evidence="2 3">
    <name type="scientific">Polaromonas jejuensis</name>
    <dbReference type="NCBI Taxonomy" id="457502"/>
    <lineage>
        <taxon>Bacteria</taxon>
        <taxon>Pseudomonadati</taxon>
        <taxon>Pseudomonadota</taxon>
        <taxon>Betaproteobacteria</taxon>
        <taxon>Burkholderiales</taxon>
        <taxon>Comamonadaceae</taxon>
        <taxon>Polaromonas</taxon>
    </lineage>
</organism>
<evidence type="ECO:0000313" key="2">
    <source>
        <dbReference type="EMBL" id="MFC5520447.1"/>
    </source>
</evidence>